<evidence type="ECO:0000259" key="4">
    <source>
        <dbReference type="PROSITE" id="PS50181"/>
    </source>
</evidence>
<dbReference type="EMBL" id="UXUI01008203">
    <property type="protein sequence ID" value="VDD90814.1"/>
    <property type="molecule type" value="Genomic_DNA"/>
</dbReference>
<dbReference type="SMART" id="SM00320">
    <property type="entry name" value="WD40"/>
    <property type="match status" value="2"/>
</dbReference>
<protein>
    <submittedName>
        <fullName evidence="7">F-box domain-containing protein</fullName>
    </submittedName>
</protein>
<dbReference type="SUPFAM" id="SSF50978">
    <property type="entry name" value="WD40 repeat-like"/>
    <property type="match status" value="1"/>
</dbReference>
<keyword evidence="6" id="KW-1185">Reference proteome</keyword>
<dbReference type="PANTHER" id="PTHR10971">
    <property type="entry name" value="MRNA EXPORT FACTOR AND BUB3"/>
    <property type="match status" value="1"/>
</dbReference>
<reference evidence="5 6" key="2">
    <citation type="submission" date="2018-10" db="EMBL/GenBank/DDBJ databases">
        <authorList>
            <consortium name="Pathogen Informatics"/>
        </authorList>
    </citation>
    <scope>NUCLEOTIDE SEQUENCE [LARGE SCALE GENOMIC DNA]</scope>
</reference>
<name>A0A0N4V6R0_ENTVE</name>
<evidence type="ECO:0000256" key="2">
    <source>
        <dbReference type="ARBA" id="ARBA00022737"/>
    </source>
</evidence>
<feature type="repeat" description="WD" evidence="3">
    <location>
        <begin position="107"/>
        <end position="145"/>
    </location>
</feature>
<evidence type="ECO:0000256" key="1">
    <source>
        <dbReference type="ARBA" id="ARBA00022574"/>
    </source>
</evidence>
<dbReference type="PROSITE" id="PS50181">
    <property type="entry name" value="FBOX"/>
    <property type="match status" value="1"/>
</dbReference>
<dbReference type="InterPro" id="IPR036322">
    <property type="entry name" value="WD40_repeat_dom_sf"/>
</dbReference>
<dbReference type="InterPro" id="IPR019775">
    <property type="entry name" value="WD40_repeat_CS"/>
</dbReference>
<evidence type="ECO:0000256" key="3">
    <source>
        <dbReference type="PROSITE-ProRule" id="PRU00221"/>
    </source>
</evidence>
<dbReference type="InterPro" id="IPR001810">
    <property type="entry name" value="F-box_dom"/>
</dbReference>
<accession>A0A0N4V6R0</accession>
<dbReference type="OrthoDB" id="2305498at2759"/>
<dbReference type="Proteomes" id="UP000274131">
    <property type="component" value="Unassembled WGS sequence"/>
</dbReference>
<dbReference type="STRING" id="51028.A0A0N4V6R0"/>
<dbReference type="AlphaFoldDB" id="A0A0N4V6R0"/>
<keyword evidence="1 3" id="KW-0853">WD repeat</keyword>
<dbReference type="PROSITE" id="PS00678">
    <property type="entry name" value="WD_REPEATS_1"/>
    <property type="match status" value="1"/>
</dbReference>
<dbReference type="SUPFAM" id="SSF81383">
    <property type="entry name" value="F-box domain"/>
    <property type="match status" value="1"/>
</dbReference>
<dbReference type="Pfam" id="PF00400">
    <property type="entry name" value="WD40"/>
    <property type="match status" value="2"/>
</dbReference>
<feature type="domain" description="F-box" evidence="4">
    <location>
        <begin position="7"/>
        <end position="54"/>
    </location>
</feature>
<dbReference type="Gene3D" id="1.20.1280.50">
    <property type="match status" value="1"/>
</dbReference>
<dbReference type="InterPro" id="IPR036047">
    <property type="entry name" value="F-box-like_dom_sf"/>
</dbReference>
<evidence type="ECO:0000313" key="5">
    <source>
        <dbReference type="EMBL" id="VDD90814.1"/>
    </source>
</evidence>
<keyword evidence="2" id="KW-0677">Repeat</keyword>
<dbReference type="Pfam" id="PF12937">
    <property type="entry name" value="F-box-like"/>
    <property type="match status" value="1"/>
</dbReference>
<dbReference type="PROSITE" id="PS50082">
    <property type="entry name" value="WD_REPEATS_2"/>
    <property type="match status" value="1"/>
</dbReference>
<organism evidence="7">
    <name type="scientific">Enterobius vermicularis</name>
    <name type="common">Human pinworm</name>
    <dbReference type="NCBI Taxonomy" id="51028"/>
    <lineage>
        <taxon>Eukaryota</taxon>
        <taxon>Metazoa</taxon>
        <taxon>Ecdysozoa</taxon>
        <taxon>Nematoda</taxon>
        <taxon>Chromadorea</taxon>
        <taxon>Rhabditida</taxon>
        <taxon>Spirurina</taxon>
        <taxon>Oxyuridomorpha</taxon>
        <taxon>Oxyuroidea</taxon>
        <taxon>Oxyuridae</taxon>
        <taxon>Enterobius</taxon>
    </lineage>
</organism>
<dbReference type="WBParaSite" id="EVEC_0000595401-mRNA-1">
    <property type="protein sequence ID" value="EVEC_0000595401-mRNA-1"/>
    <property type="gene ID" value="EVEC_0000595401"/>
</dbReference>
<dbReference type="InterPro" id="IPR015943">
    <property type="entry name" value="WD40/YVTN_repeat-like_dom_sf"/>
</dbReference>
<dbReference type="Gene3D" id="2.130.10.10">
    <property type="entry name" value="YVTN repeat-like/Quinoprotein amine dehydrogenase"/>
    <property type="match status" value="1"/>
</dbReference>
<sequence length="366" mass="41340">MSGVATTHRLDKLPREIILMIMSNLSSKDLWTNVRVTCRVFHDLLVNSYLWLNRVQELGLEPGLDRDGTDDFYVIRCCIYLEGQRERWTDENLNILSITRLKQFTSVPAHHATVDAIKFFSSPSGRRLCISGSRDRSLILWDVENIASQTDESDWHIATCEAAHQETHTASCTGTVLRVLCDGEEVFYSTYDRKVGLMDVRSGLACVTEVEFHKSPVLDLAHTPNSPYIYSCGEDCRVLCIDRRAWKAVKTLNLPAFSKTLSLSDSNLLCGTANGKIIMLNTNDFSSVGEVCISPLCQIVQVQLTPVSQICITRKRDFRMYTTGSRPCLFAECNDFETELARFDLHNEDLAITCGDGSILFWLQRS</sequence>
<dbReference type="InterPro" id="IPR001680">
    <property type="entry name" value="WD40_rpt"/>
</dbReference>
<reference evidence="7" key="1">
    <citation type="submission" date="2016-04" db="UniProtKB">
        <authorList>
            <consortium name="WormBaseParasite"/>
        </authorList>
    </citation>
    <scope>IDENTIFICATION</scope>
</reference>
<gene>
    <name evidence="5" type="ORF">EVEC_LOCUS5565</name>
</gene>
<evidence type="ECO:0000313" key="6">
    <source>
        <dbReference type="Proteomes" id="UP000274131"/>
    </source>
</evidence>
<evidence type="ECO:0000313" key="7">
    <source>
        <dbReference type="WBParaSite" id="EVEC_0000595401-mRNA-1"/>
    </source>
</evidence>
<proteinExistence type="predicted"/>